<dbReference type="PANTHER" id="PTHR41317:SF1">
    <property type="entry name" value="PD-(D_E)XK NUCLEASE FAMILY TRANSPOSASE"/>
    <property type="match status" value="1"/>
</dbReference>
<dbReference type="AlphaFoldDB" id="A0A7T6Z570"/>
<dbReference type="KEGG" id="scia:HUG15_14110"/>
<accession>A0A7T6Z570</accession>
<gene>
    <name evidence="2" type="ORF">HUG15_14110</name>
</gene>
<proteinExistence type="predicted"/>
<evidence type="ECO:0000256" key="1">
    <source>
        <dbReference type="SAM" id="MobiDB-lite"/>
    </source>
</evidence>
<keyword evidence="3" id="KW-1185">Reference proteome</keyword>
<dbReference type="RefSeq" id="WP_200123715.1">
    <property type="nucleotide sequence ID" value="NZ_CP054705.1"/>
</dbReference>
<dbReference type="PANTHER" id="PTHR41317">
    <property type="entry name" value="PD-(D_E)XK NUCLEASE FAMILY TRANSPOSASE"/>
    <property type="match status" value="1"/>
</dbReference>
<feature type="region of interest" description="Disordered" evidence="1">
    <location>
        <begin position="255"/>
        <end position="288"/>
    </location>
</feature>
<protein>
    <submittedName>
        <fullName evidence="2">Rpn family recombination-promoting nuclease/putative transposase</fullName>
    </submittedName>
</protein>
<dbReference type="Pfam" id="PF12784">
    <property type="entry name" value="PDDEXK_2"/>
    <property type="match status" value="1"/>
</dbReference>
<reference evidence="2 3" key="1">
    <citation type="submission" date="2020-06" db="EMBL/GenBank/DDBJ databases">
        <title>Genomic analysis of Salicibibacter sp. NKC5-3.</title>
        <authorList>
            <person name="Oh Y.J."/>
        </authorList>
    </citation>
    <scope>NUCLEOTIDE SEQUENCE [LARGE SCALE GENOMIC DNA]</scope>
    <source>
        <strain evidence="2 3">NKC5-3</strain>
    </source>
</reference>
<dbReference type="EMBL" id="CP054705">
    <property type="protein sequence ID" value="QQK76586.1"/>
    <property type="molecule type" value="Genomic_DNA"/>
</dbReference>
<name>A0A7T6Z570_9BACI</name>
<evidence type="ECO:0000313" key="2">
    <source>
        <dbReference type="EMBL" id="QQK76586.1"/>
    </source>
</evidence>
<organism evidence="2 3">
    <name type="scientific">Salicibibacter cibarius</name>
    <dbReference type="NCBI Taxonomy" id="2743000"/>
    <lineage>
        <taxon>Bacteria</taxon>
        <taxon>Bacillati</taxon>
        <taxon>Bacillota</taxon>
        <taxon>Bacilli</taxon>
        <taxon>Bacillales</taxon>
        <taxon>Bacillaceae</taxon>
        <taxon>Salicibibacter</taxon>
    </lineage>
</organism>
<dbReference type="NCBIfam" id="TIGR01784">
    <property type="entry name" value="T_den_put_tspse"/>
    <property type="match status" value="1"/>
</dbReference>
<dbReference type="Proteomes" id="UP000595823">
    <property type="component" value="Chromosome"/>
</dbReference>
<evidence type="ECO:0000313" key="3">
    <source>
        <dbReference type="Proteomes" id="UP000595823"/>
    </source>
</evidence>
<sequence>MQPKILKRIPLDQLMDLKIDFAFKQLFGNEKNKHITVVFLNAILQKTGRDRIKDITFANTEAGGEYADDKQSRLDLLVTTDSGESVNVEIQFTNKYDMIKRSIYYWAGIYRDPLEKNMNYKQLRPVIAINILNFDLFDVTQRFHTTYHLYEDEAKFQLTDVMEFHFIEMTKLIKDWKANKLDPWNDVLARWLLMLGMVDHRNHKVYDDIYKELEEIAMKDDTLHSAFQNWEELSSTKEQRVAYEGRARQIMDEEAARREAELEKKEAREEGRKEGEEKGEKKTKEANARRLLAMGMDIDDIAKGTELDVETVKRIQREMNNDL</sequence>
<dbReference type="InterPro" id="IPR010106">
    <property type="entry name" value="RpnA"/>
</dbReference>